<proteinExistence type="predicted"/>
<dbReference type="GO" id="GO:0016020">
    <property type="term" value="C:membrane"/>
    <property type="evidence" value="ECO:0007669"/>
    <property type="project" value="UniProtKB-SubCell"/>
</dbReference>
<dbReference type="PANTHER" id="PTHR36838:SF1">
    <property type="entry name" value="SLR1864 PROTEIN"/>
    <property type="match status" value="1"/>
</dbReference>
<feature type="transmembrane region" description="Helical" evidence="7">
    <location>
        <begin position="6"/>
        <end position="23"/>
    </location>
</feature>
<protein>
    <submittedName>
        <fullName evidence="8">AEC family transporter</fullName>
    </submittedName>
</protein>
<keyword evidence="9" id="KW-1185">Reference proteome</keyword>
<evidence type="ECO:0000256" key="7">
    <source>
        <dbReference type="SAM" id="Phobius"/>
    </source>
</evidence>
<keyword evidence="4 7" id="KW-0812">Transmembrane</keyword>
<keyword evidence="5 7" id="KW-1133">Transmembrane helix</keyword>
<evidence type="ECO:0000256" key="4">
    <source>
        <dbReference type="ARBA" id="ARBA00022692"/>
    </source>
</evidence>
<feature type="transmembrane region" description="Helical" evidence="7">
    <location>
        <begin position="204"/>
        <end position="226"/>
    </location>
</feature>
<feature type="transmembrane region" description="Helical" evidence="7">
    <location>
        <begin position="296"/>
        <end position="316"/>
    </location>
</feature>
<dbReference type="PANTHER" id="PTHR36838">
    <property type="entry name" value="AUXIN EFFLUX CARRIER FAMILY PROTEIN"/>
    <property type="match status" value="1"/>
</dbReference>
<keyword evidence="6 7" id="KW-0472">Membrane</keyword>
<organism evidence="8 9">
    <name type="scientific">Ramlibacter pinisoli</name>
    <dbReference type="NCBI Taxonomy" id="2682844"/>
    <lineage>
        <taxon>Bacteria</taxon>
        <taxon>Pseudomonadati</taxon>
        <taxon>Pseudomonadota</taxon>
        <taxon>Betaproteobacteria</taxon>
        <taxon>Burkholderiales</taxon>
        <taxon>Comamonadaceae</taxon>
        <taxon>Ramlibacter</taxon>
    </lineage>
</organism>
<dbReference type="Proteomes" id="UP000469385">
    <property type="component" value="Unassembled WGS sequence"/>
</dbReference>
<accession>A0A6N8IY46</accession>
<reference evidence="8 9" key="1">
    <citation type="submission" date="2019-12" db="EMBL/GenBank/DDBJ databases">
        <authorList>
            <person name="Huq M.A."/>
        </authorList>
    </citation>
    <scope>NUCLEOTIDE SEQUENCE [LARGE SCALE GENOMIC DNA]</scope>
    <source>
        <strain evidence="8 9">MAH-25</strain>
    </source>
</reference>
<dbReference type="InterPro" id="IPR004776">
    <property type="entry name" value="Mem_transp_PIN-like"/>
</dbReference>
<evidence type="ECO:0000313" key="9">
    <source>
        <dbReference type="Proteomes" id="UP000469385"/>
    </source>
</evidence>
<feature type="transmembrane region" description="Helical" evidence="7">
    <location>
        <begin position="238"/>
        <end position="259"/>
    </location>
</feature>
<sequence>MLSVLAITGPIYLVVALGFLATRTGLFQRTEMRTFGKYVINLGLPPMLFNALSQRRLTEIVEPVFVLAYGGGSLLALAAGMYWARRVAGKPLSASAFAGMGMSCSNSGFIGFPVVAQVFGAPTAGVGIALAMVVENFLMLPLVLALAESDVAGADDGRTRGQRLRAALAQSLLALLRNPMIHGIALGVLFSVMEWSLPEPLGRAVNLLAASSAPISLLVIGGSLVGIRARGMLHDVGIIGAGKLLMHPLAVLLMVVLLPPMDVKLQTAAVLMAAVPMLGIYPILAQKHGHDSMAAAAQLGTTVLSFFTLSSLVWLLQQVPHP</sequence>
<evidence type="ECO:0000256" key="6">
    <source>
        <dbReference type="ARBA" id="ARBA00023136"/>
    </source>
</evidence>
<feature type="transmembrane region" description="Helical" evidence="7">
    <location>
        <begin position="96"/>
        <end position="119"/>
    </location>
</feature>
<feature type="transmembrane region" description="Helical" evidence="7">
    <location>
        <begin position="125"/>
        <end position="147"/>
    </location>
</feature>
<gene>
    <name evidence="8" type="ORF">GON04_18855</name>
</gene>
<feature type="transmembrane region" description="Helical" evidence="7">
    <location>
        <begin position="168"/>
        <end position="192"/>
    </location>
</feature>
<dbReference type="AlphaFoldDB" id="A0A6N8IY46"/>
<feature type="transmembrane region" description="Helical" evidence="7">
    <location>
        <begin position="64"/>
        <end position="84"/>
    </location>
</feature>
<name>A0A6N8IY46_9BURK</name>
<evidence type="ECO:0000256" key="5">
    <source>
        <dbReference type="ARBA" id="ARBA00022989"/>
    </source>
</evidence>
<dbReference type="EMBL" id="WSEL01000009">
    <property type="protein sequence ID" value="MVQ31525.1"/>
    <property type="molecule type" value="Genomic_DNA"/>
</dbReference>
<dbReference type="RefSeq" id="WP_157399568.1">
    <property type="nucleotide sequence ID" value="NZ_WSEL01000009.1"/>
</dbReference>
<feature type="transmembrane region" description="Helical" evidence="7">
    <location>
        <begin position="265"/>
        <end position="284"/>
    </location>
</feature>
<evidence type="ECO:0000313" key="8">
    <source>
        <dbReference type="EMBL" id="MVQ31525.1"/>
    </source>
</evidence>
<comment type="caution">
    <text evidence="8">The sequence shown here is derived from an EMBL/GenBank/DDBJ whole genome shotgun (WGS) entry which is preliminary data.</text>
</comment>
<comment type="subcellular location">
    <subcellularLocation>
        <location evidence="1">Membrane</location>
        <topology evidence="1">Multi-pass membrane protein</topology>
    </subcellularLocation>
</comment>
<dbReference type="GO" id="GO:0055085">
    <property type="term" value="P:transmembrane transport"/>
    <property type="evidence" value="ECO:0007669"/>
    <property type="project" value="InterPro"/>
</dbReference>
<dbReference type="Pfam" id="PF03547">
    <property type="entry name" value="Mem_trans"/>
    <property type="match status" value="1"/>
</dbReference>
<evidence type="ECO:0000256" key="1">
    <source>
        <dbReference type="ARBA" id="ARBA00004141"/>
    </source>
</evidence>
<evidence type="ECO:0000256" key="3">
    <source>
        <dbReference type="ARBA" id="ARBA00022475"/>
    </source>
</evidence>
<evidence type="ECO:0000256" key="2">
    <source>
        <dbReference type="ARBA" id="ARBA00022448"/>
    </source>
</evidence>
<keyword evidence="2" id="KW-0813">Transport</keyword>
<keyword evidence="3" id="KW-1003">Cell membrane</keyword>